<keyword evidence="11" id="KW-1185">Reference proteome</keyword>
<evidence type="ECO:0000313" key="10">
    <source>
        <dbReference type="EMBL" id="ODV96951.1"/>
    </source>
</evidence>
<comment type="function">
    <text evidence="9">Component of ribonuclease P, a protein complex that generates mature tRNA molecules by cleaving their 5'-ends. Also a component of RNase MRP, which cleaves pre-rRNA sequences.</text>
</comment>
<dbReference type="InterPro" id="IPR038085">
    <property type="entry name" value="Rnp2-like_sf"/>
</dbReference>
<dbReference type="STRING" id="669874.A0A1E4TYY3"/>
<evidence type="ECO:0000256" key="5">
    <source>
        <dbReference type="ARBA" id="ARBA00022694"/>
    </source>
</evidence>
<comment type="similarity">
    <text evidence="3">Belongs to the eukaryotic/archaeal RNase P protein component 2 family.</text>
</comment>
<dbReference type="GO" id="GO:0000171">
    <property type="term" value="F:ribonuclease MRP activity"/>
    <property type="evidence" value="ECO:0007669"/>
    <property type="project" value="EnsemblFungi"/>
</dbReference>
<dbReference type="OrthoDB" id="24745at2759"/>
<dbReference type="GO" id="GO:0004526">
    <property type="term" value="F:ribonuclease P activity"/>
    <property type="evidence" value="ECO:0007669"/>
    <property type="project" value="UniProtKB-EC"/>
</dbReference>
<dbReference type="PANTHER" id="PTHR15441">
    <property type="entry name" value="RIBONUCLEASE P PROTEIN SUBUNIT P14"/>
    <property type="match status" value="1"/>
</dbReference>
<dbReference type="GO" id="GO:0000294">
    <property type="term" value="P:nuclear-transcribed mRNA catabolic process, RNase MRP-dependent"/>
    <property type="evidence" value="ECO:0007669"/>
    <property type="project" value="EnsemblFungi"/>
</dbReference>
<dbReference type="GO" id="GO:0005655">
    <property type="term" value="C:nucleolar ribonuclease P complex"/>
    <property type="evidence" value="ECO:0007669"/>
    <property type="project" value="EnsemblFungi"/>
</dbReference>
<evidence type="ECO:0000256" key="4">
    <source>
        <dbReference type="ARBA" id="ARBA00012179"/>
    </source>
</evidence>
<keyword evidence="7" id="KW-0539">Nucleus</keyword>
<dbReference type="EMBL" id="KV454012">
    <property type="protein sequence ID" value="ODV96951.1"/>
    <property type="molecule type" value="Genomic_DNA"/>
</dbReference>
<dbReference type="GO" id="GO:0000447">
    <property type="term" value="P:endonucleolytic cleavage in ITS1 to separate SSU-rRNA from 5.8S rRNA and LSU-rRNA from tricistronic rRNA transcript (SSU-rRNA, 5.8S rRNA, LSU-rRNA)"/>
    <property type="evidence" value="ECO:0007669"/>
    <property type="project" value="EnsemblFungi"/>
</dbReference>
<dbReference type="GO" id="GO:0001682">
    <property type="term" value="P:tRNA 5'-leader removal"/>
    <property type="evidence" value="ECO:0007669"/>
    <property type="project" value="EnsemblFungi"/>
</dbReference>
<comment type="catalytic activity">
    <reaction evidence="1">
        <text>Endonucleolytic cleavage of RNA, removing 5'-extranucleotides from tRNA precursor.</text>
        <dbReference type="EC" id="3.1.26.5"/>
    </reaction>
</comment>
<dbReference type="AlphaFoldDB" id="A0A1E4TYY3"/>
<gene>
    <name evidence="10" type="ORF">PACTADRAFT_39645</name>
</gene>
<dbReference type="GO" id="GO:0034965">
    <property type="term" value="P:intronic box C/D snoRNA processing"/>
    <property type="evidence" value="ECO:0007669"/>
    <property type="project" value="EnsemblFungi"/>
</dbReference>
<name>A0A1E4TYY3_PACTA</name>
<sequence length="180" mass="19986">MVRLKTRYILFEILYPFEASSDKVIAEPETLLSLHQPSPSSITNKLLIQAVRQSLADHFGDYGTGTAGTSLVIKYFSPRTSTGILRVSRDFYRYICASLMLIKKIDGKDVIIRVVRVSGTIKKCEMAAIKRNKDFINALKKNELGGLEAMFGSASASVSAVDEEIKNADAYITDQDIIEE</sequence>
<evidence type="ECO:0000313" key="11">
    <source>
        <dbReference type="Proteomes" id="UP000094236"/>
    </source>
</evidence>
<keyword evidence="5" id="KW-0819">tRNA processing</keyword>
<dbReference type="GO" id="GO:0033204">
    <property type="term" value="F:ribonuclease P RNA binding"/>
    <property type="evidence" value="ECO:0007669"/>
    <property type="project" value="TreeGrafter"/>
</dbReference>
<dbReference type="Proteomes" id="UP000094236">
    <property type="component" value="Unassembled WGS sequence"/>
</dbReference>
<dbReference type="SUPFAM" id="SSF160350">
    <property type="entry name" value="Rnp2-like"/>
    <property type="match status" value="1"/>
</dbReference>
<reference evidence="11" key="1">
    <citation type="submission" date="2016-05" db="EMBL/GenBank/DDBJ databases">
        <title>Comparative genomics of biotechnologically important yeasts.</title>
        <authorList>
            <consortium name="DOE Joint Genome Institute"/>
            <person name="Riley R."/>
            <person name="Haridas S."/>
            <person name="Wolfe K.H."/>
            <person name="Lopes M.R."/>
            <person name="Hittinger C.T."/>
            <person name="Goker M."/>
            <person name="Salamov A."/>
            <person name="Wisecaver J."/>
            <person name="Long T.M."/>
            <person name="Aerts A.L."/>
            <person name="Barry K."/>
            <person name="Choi C."/>
            <person name="Clum A."/>
            <person name="Coughlan A.Y."/>
            <person name="Deshpande S."/>
            <person name="Douglass A.P."/>
            <person name="Hanson S.J."/>
            <person name="Klenk H.-P."/>
            <person name="Labutti K."/>
            <person name="Lapidus A."/>
            <person name="Lindquist E."/>
            <person name="Lipzen A."/>
            <person name="Meier-Kolthoff J.P."/>
            <person name="Ohm R.A."/>
            <person name="Otillar R.P."/>
            <person name="Pangilinan J."/>
            <person name="Peng Y."/>
            <person name="Rokas A."/>
            <person name="Rosa C.A."/>
            <person name="Scheuner C."/>
            <person name="Sibirny A.A."/>
            <person name="Slot J.C."/>
            <person name="Stielow J.B."/>
            <person name="Sun H."/>
            <person name="Kurtzman C.P."/>
            <person name="Blackwell M."/>
            <person name="Grigoriev I.V."/>
            <person name="Jeffries T.W."/>
        </authorList>
    </citation>
    <scope>NUCLEOTIDE SEQUENCE [LARGE SCALE GENOMIC DNA]</scope>
    <source>
        <strain evidence="11">NRRL Y-2460</strain>
    </source>
</reference>
<evidence type="ECO:0000256" key="3">
    <source>
        <dbReference type="ARBA" id="ARBA00010800"/>
    </source>
</evidence>
<evidence type="ECO:0000256" key="1">
    <source>
        <dbReference type="ARBA" id="ARBA00000928"/>
    </source>
</evidence>
<comment type="subcellular location">
    <subcellularLocation>
        <location evidence="2">Nucleus</location>
    </subcellularLocation>
</comment>
<accession>A0A1E4TYY3</accession>
<evidence type="ECO:0000256" key="6">
    <source>
        <dbReference type="ARBA" id="ARBA00022801"/>
    </source>
</evidence>
<dbReference type="PANTHER" id="PTHR15441:SF2">
    <property type="entry name" value="RIBONUCLEASE P_MRP PROTEIN SUBUNIT POP5"/>
    <property type="match status" value="1"/>
</dbReference>
<dbReference type="FunFam" id="3.30.70.3250:FF:000004">
    <property type="entry name" value="Ribonuclease P/MRP protein subunit POP5"/>
    <property type="match status" value="1"/>
</dbReference>
<dbReference type="EC" id="3.1.26.5" evidence="4"/>
<evidence type="ECO:0000256" key="7">
    <source>
        <dbReference type="ARBA" id="ARBA00023242"/>
    </source>
</evidence>
<evidence type="ECO:0000256" key="9">
    <source>
        <dbReference type="ARBA" id="ARBA00055200"/>
    </source>
</evidence>
<keyword evidence="6" id="KW-0378">Hydrolase</keyword>
<dbReference type="InterPro" id="IPR002759">
    <property type="entry name" value="Pop5/Rpp14/Rnp2-like"/>
</dbReference>
<proteinExistence type="inferred from homology"/>
<dbReference type="GO" id="GO:0000172">
    <property type="term" value="C:ribonuclease MRP complex"/>
    <property type="evidence" value="ECO:0007669"/>
    <property type="project" value="EnsemblFungi"/>
</dbReference>
<evidence type="ECO:0000256" key="2">
    <source>
        <dbReference type="ARBA" id="ARBA00004123"/>
    </source>
</evidence>
<organism evidence="10 11">
    <name type="scientific">Pachysolen tannophilus NRRL Y-2460</name>
    <dbReference type="NCBI Taxonomy" id="669874"/>
    <lineage>
        <taxon>Eukaryota</taxon>
        <taxon>Fungi</taxon>
        <taxon>Dikarya</taxon>
        <taxon>Ascomycota</taxon>
        <taxon>Saccharomycotina</taxon>
        <taxon>Pichiomycetes</taxon>
        <taxon>Pachysolenaceae</taxon>
        <taxon>Pachysolen</taxon>
    </lineage>
</organism>
<dbReference type="Gene3D" id="3.30.70.3250">
    <property type="entry name" value="Ribonuclease P, Pop5 subunit"/>
    <property type="match status" value="1"/>
</dbReference>
<evidence type="ECO:0000256" key="8">
    <source>
        <dbReference type="ARBA" id="ARBA00044198"/>
    </source>
</evidence>
<protein>
    <recommendedName>
        <fullName evidence="8">Ribonuclease P/MRP protein subunit POP5</fullName>
        <ecNumber evidence="4">3.1.26.5</ecNumber>
    </recommendedName>
</protein>
<dbReference type="Pfam" id="PF01900">
    <property type="entry name" value="RNase_P_Rpp14"/>
    <property type="match status" value="1"/>
</dbReference>